<organism evidence="1 2">
    <name type="scientific">Paenibacillus xanthanilyticus</name>
    <dbReference type="NCBI Taxonomy" id="1783531"/>
    <lineage>
        <taxon>Bacteria</taxon>
        <taxon>Bacillati</taxon>
        <taxon>Bacillota</taxon>
        <taxon>Bacilli</taxon>
        <taxon>Bacillales</taxon>
        <taxon>Paenibacillaceae</taxon>
        <taxon>Paenibacillus</taxon>
    </lineage>
</organism>
<keyword evidence="2" id="KW-1185">Reference proteome</keyword>
<reference evidence="2" key="1">
    <citation type="journal article" date="2019" name="Int. J. Syst. Evol. Microbiol.">
        <title>The Global Catalogue of Microorganisms (GCM) 10K type strain sequencing project: providing services to taxonomists for standard genome sequencing and annotation.</title>
        <authorList>
            <consortium name="The Broad Institute Genomics Platform"/>
            <consortium name="The Broad Institute Genome Sequencing Center for Infectious Disease"/>
            <person name="Wu L."/>
            <person name="Ma J."/>
        </authorList>
    </citation>
    <scope>NUCLEOTIDE SEQUENCE [LARGE SCALE GENOMIC DNA]</scope>
    <source>
        <strain evidence="2">IBRC-M 10987</strain>
    </source>
</reference>
<proteinExistence type="predicted"/>
<gene>
    <name evidence="1" type="ORF">ACFOZ8_19985</name>
</gene>
<sequence length="261" mass="28496">MRTMTTRCSLVIRLSDGFTGRPPASSAVHLSVEDSARKPIAKPDGMWIFTDLTGPEVTVIIDSAVYRRQKTRIRLDELSPLEPVVAISLFPGSAYPLPVGTTILDAVVTDRSGAPLTGSLVEVDIAFAQASRGRLVGDAVSGSREIEVLKNGAIGVGDYLRLSGRDNTPGQVVRILEHRDGVRKYALERPLATDANRGDQLLPHLKLLTDERGRLWLAFRPPMPNSPFDIFLRFPNIASQTPIGITLKPSVLNQAEIRLEV</sequence>
<protein>
    <recommendedName>
        <fullName evidence="3">Carboxypeptidase regulatory-like domain-containing protein</fullName>
    </recommendedName>
</protein>
<accession>A0ABV8K7E3</accession>
<name>A0ABV8K7E3_9BACL</name>
<dbReference type="EMBL" id="JBHSAM010000028">
    <property type="protein sequence ID" value="MFC4101935.1"/>
    <property type="molecule type" value="Genomic_DNA"/>
</dbReference>
<evidence type="ECO:0000313" key="2">
    <source>
        <dbReference type="Proteomes" id="UP001595715"/>
    </source>
</evidence>
<comment type="caution">
    <text evidence="1">The sequence shown here is derived from an EMBL/GenBank/DDBJ whole genome shotgun (WGS) entry which is preliminary data.</text>
</comment>
<dbReference type="RefSeq" id="WP_377720526.1">
    <property type="nucleotide sequence ID" value="NZ_JBHSAM010000028.1"/>
</dbReference>
<dbReference type="Proteomes" id="UP001595715">
    <property type="component" value="Unassembled WGS sequence"/>
</dbReference>
<evidence type="ECO:0008006" key="3">
    <source>
        <dbReference type="Google" id="ProtNLM"/>
    </source>
</evidence>
<evidence type="ECO:0000313" key="1">
    <source>
        <dbReference type="EMBL" id="MFC4101935.1"/>
    </source>
</evidence>